<accession>A0AAW2HLW1</accession>
<gene>
    <name evidence="2" type="ORF">PYX00_008136</name>
</gene>
<dbReference type="AlphaFoldDB" id="A0AAW2HLW1"/>
<organism evidence="2">
    <name type="scientific">Menopon gallinae</name>
    <name type="common">poultry shaft louse</name>
    <dbReference type="NCBI Taxonomy" id="328185"/>
    <lineage>
        <taxon>Eukaryota</taxon>
        <taxon>Metazoa</taxon>
        <taxon>Ecdysozoa</taxon>
        <taxon>Arthropoda</taxon>
        <taxon>Hexapoda</taxon>
        <taxon>Insecta</taxon>
        <taxon>Pterygota</taxon>
        <taxon>Neoptera</taxon>
        <taxon>Paraneoptera</taxon>
        <taxon>Psocodea</taxon>
        <taxon>Troctomorpha</taxon>
        <taxon>Phthiraptera</taxon>
        <taxon>Amblycera</taxon>
        <taxon>Menoponidae</taxon>
        <taxon>Menopon</taxon>
    </lineage>
</organism>
<evidence type="ECO:0000256" key="1">
    <source>
        <dbReference type="SAM" id="MobiDB-lite"/>
    </source>
</evidence>
<feature type="region of interest" description="Disordered" evidence="1">
    <location>
        <begin position="1"/>
        <end position="25"/>
    </location>
</feature>
<protein>
    <submittedName>
        <fullName evidence="2">Uncharacterized protein</fullName>
    </submittedName>
</protein>
<comment type="caution">
    <text evidence="2">The sequence shown here is derived from an EMBL/GenBank/DDBJ whole genome shotgun (WGS) entry which is preliminary data.</text>
</comment>
<feature type="compositionally biased region" description="Polar residues" evidence="1">
    <location>
        <begin position="85"/>
        <end position="105"/>
    </location>
</feature>
<reference evidence="2" key="1">
    <citation type="journal article" date="2024" name="Gigascience">
        <title>Chromosome-level genome of the poultry shaft louse Menopon gallinae provides insight into the host-switching and adaptive evolution of parasitic lice.</title>
        <authorList>
            <person name="Xu Y."/>
            <person name="Ma L."/>
            <person name="Liu S."/>
            <person name="Liang Y."/>
            <person name="Liu Q."/>
            <person name="He Z."/>
            <person name="Tian L."/>
            <person name="Duan Y."/>
            <person name="Cai W."/>
            <person name="Li H."/>
            <person name="Song F."/>
        </authorList>
    </citation>
    <scope>NUCLEOTIDE SEQUENCE</scope>
    <source>
        <strain evidence="2">Cailab_2023a</strain>
    </source>
</reference>
<feature type="compositionally biased region" description="Polar residues" evidence="1">
    <location>
        <begin position="115"/>
        <end position="128"/>
    </location>
</feature>
<dbReference type="EMBL" id="JARGDH010000004">
    <property type="protein sequence ID" value="KAL0270863.1"/>
    <property type="molecule type" value="Genomic_DNA"/>
</dbReference>
<feature type="region of interest" description="Disordered" evidence="1">
    <location>
        <begin position="78"/>
        <end position="135"/>
    </location>
</feature>
<proteinExistence type="predicted"/>
<name>A0AAW2HLW1_9NEOP</name>
<sequence>MSEMSEEFFRMSGVPSKPVISDEGQVSVKSVTTRKMVLVQHSDAADGPMGEREPVVQQITTGKSEISTSVDQRSWDQEIFGHAPSASQPSEKSMPQLQHPWTRQGQHPEDHKNQHPGTQKLKMNSGDNSAMLRYV</sequence>
<evidence type="ECO:0000313" key="2">
    <source>
        <dbReference type="EMBL" id="KAL0270863.1"/>
    </source>
</evidence>